<accession>A0A183MTA3</accession>
<organism evidence="1 2">
    <name type="scientific">Schistosoma margrebowiei</name>
    <dbReference type="NCBI Taxonomy" id="48269"/>
    <lineage>
        <taxon>Eukaryota</taxon>
        <taxon>Metazoa</taxon>
        <taxon>Spiralia</taxon>
        <taxon>Lophotrochozoa</taxon>
        <taxon>Platyhelminthes</taxon>
        <taxon>Trematoda</taxon>
        <taxon>Digenea</taxon>
        <taxon>Strigeidida</taxon>
        <taxon>Schistosomatoidea</taxon>
        <taxon>Schistosomatidae</taxon>
        <taxon>Schistosoma</taxon>
    </lineage>
</organism>
<evidence type="ECO:0000313" key="2">
    <source>
        <dbReference type="Proteomes" id="UP000277204"/>
    </source>
</evidence>
<sequence length="123" mass="14155">MSYHGRRQLFPQDTGVYRMWSMLAVTATSAFSASAVMLSDPTALLLLICLMTMPISSTVGGQHWDVRGCCFNVGWIQWGWSIQEFFEVFYPPVSLFIHVGDYFAYLAFHWSFWSAAIFREFLC</sequence>
<dbReference type="EMBL" id="UZAI01017911">
    <property type="protein sequence ID" value="VDP31034.1"/>
    <property type="molecule type" value="Genomic_DNA"/>
</dbReference>
<proteinExistence type="predicted"/>
<evidence type="ECO:0000313" key="1">
    <source>
        <dbReference type="EMBL" id="VDP31034.1"/>
    </source>
</evidence>
<dbReference type="AlphaFoldDB" id="A0A183MTA3"/>
<keyword evidence="2" id="KW-1185">Reference proteome</keyword>
<name>A0A183MTA3_9TREM</name>
<reference evidence="1 2" key="1">
    <citation type="submission" date="2018-11" db="EMBL/GenBank/DDBJ databases">
        <authorList>
            <consortium name="Pathogen Informatics"/>
        </authorList>
    </citation>
    <scope>NUCLEOTIDE SEQUENCE [LARGE SCALE GENOMIC DNA]</scope>
    <source>
        <strain evidence="1 2">Zambia</strain>
    </source>
</reference>
<dbReference type="Proteomes" id="UP000277204">
    <property type="component" value="Unassembled WGS sequence"/>
</dbReference>
<protein>
    <submittedName>
        <fullName evidence="1">Uncharacterized protein</fullName>
    </submittedName>
</protein>
<gene>
    <name evidence="1" type="ORF">SMRZ_LOCUS19278</name>
</gene>